<comment type="caution">
    <text evidence="8">The sequence shown here is derived from an EMBL/GenBank/DDBJ whole genome shotgun (WGS) entry which is preliminary data.</text>
</comment>
<dbReference type="EMBL" id="SNYN01000021">
    <property type="protein sequence ID" value="TDQ47554.1"/>
    <property type="molecule type" value="Genomic_DNA"/>
</dbReference>
<evidence type="ECO:0000313" key="8">
    <source>
        <dbReference type="EMBL" id="TDQ47554.1"/>
    </source>
</evidence>
<keyword evidence="5 6" id="KW-0472">Membrane</keyword>
<feature type="domain" description="RDD" evidence="7">
    <location>
        <begin position="12"/>
        <end position="156"/>
    </location>
</feature>
<evidence type="ECO:0000256" key="1">
    <source>
        <dbReference type="ARBA" id="ARBA00004651"/>
    </source>
</evidence>
<dbReference type="InterPro" id="IPR051791">
    <property type="entry name" value="Pra-immunoreactive"/>
</dbReference>
<evidence type="ECO:0000256" key="2">
    <source>
        <dbReference type="ARBA" id="ARBA00022475"/>
    </source>
</evidence>
<evidence type="ECO:0000256" key="4">
    <source>
        <dbReference type="ARBA" id="ARBA00022989"/>
    </source>
</evidence>
<dbReference type="AlphaFoldDB" id="A0A4R6UVL9"/>
<protein>
    <submittedName>
        <fullName evidence="8">Putative RDD family membrane protein YckC</fullName>
    </submittedName>
</protein>
<sequence length="170" mass="16874">MNDTPAAGAVPAPLTRRVLARLVDVLVLAGISLLVNAALVPLAPGEPPAPGGGGVFGVVAAVLTFAAYLAYEVGLTLAHGGTPGKRLLGLRLAPVAAGEDRPGAAAVLRRSAVLYASVLLAPVPLVNVVALGVSVFAVVSAVMDRPAGRGLHDRLGGSVVVGERPESVSS</sequence>
<feature type="transmembrane region" description="Helical" evidence="6">
    <location>
        <begin position="55"/>
        <end position="78"/>
    </location>
</feature>
<gene>
    <name evidence="8" type="ORF">EV190_12122</name>
</gene>
<evidence type="ECO:0000313" key="9">
    <source>
        <dbReference type="Proteomes" id="UP000295281"/>
    </source>
</evidence>
<dbReference type="PANTHER" id="PTHR36115">
    <property type="entry name" value="PROLINE-RICH ANTIGEN HOMOLOG-RELATED"/>
    <property type="match status" value="1"/>
</dbReference>
<keyword evidence="4 6" id="KW-1133">Transmembrane helix</keyword>
<evidence type="ECO:0000256" key="6">
    <source>
        <dbReference type="SAM" id="Phobius"/>
    </source>
</evidence>
<accession>A0A4R6UVL9</accession>
<reference evidence="8 9" key="1">
    <citation type="submission" date="2019-03" db="EMBL/GenBank/DDBJ databases">
        <title>Genomic Encyclopedia of Type Strains, Phase IV (KMG-IV): sequencing the most valuable type-strain genomes for metagenomic binning, comparative biology and taxonomic classification.</title>
        <authorList>
            <person name="Goeker M."/>
        </authorList>
    </citation>
    <scope>NUCLEOTIDE SEQUENCE [LARGE SCALE GENOMIC DNA]</scope>
    <source>
        <strain evidence="8 9">DSM 46770</strain>
    </source>
</reference>
<keyword evidence="2" id="KW-1003">Cell membrane</keyword>
<dbReference type="Proteomes" id="UP000295281">
    <property type="component" value="Unassembled WGS sequence"/>
</dbReference>
<organism evidence="8 9">
    <name type="scientific">Actinorugispora endophytica</name>
    <dbReference type="NCBI Taxonomy" id="1605990"/>
    <lineage>
        <taxon>Bacteria</taxon>
        <taxon>Bacillati</taxon>
        <taxon>Actinomycetota</taxon>
        <taxon>Actinomycetes</taxon>
        <taxon>Streptosporangiales</taxon>
        <taxon>Nocardiopsidaceae</taxon>
        <taxon>Actinorugispora</taxon>
    </lineage>
</organism>
<evidence type="ECO:0000256" key="3">
    <source>
        <dbReference type="ARBA" id="ARBA00022692"/>
    </source>
</evidence>
<comment type="subcellular location">
    <subcellularLocation>
        <location evidence="1">Cell membrane</location>
        <topology evidence="1">Multi-pass membrane protein</topology>
    </subcellularLocation>
</comment>
<evidence type="ECO:0000259" key="7">
    <source>
        <dbReference type="Pfam" id="PF06271"/>
    </source>
</evidence>
<keyword evidence="3 6" id="KW-0812">Transmembrane</keyword>
<feature type="transmembrane region" description="Helical" evidence="6">
    <location>
        <begin position="118"/>
        <end position="143"/>
    </location>
</feature>
<dbReference type="RefSeq" id="WP_243742669.1">
    <property type="nucleotide sequence ID" value="NZ_SNYN01000021.1"/>
</dbReference>
<name>A0A4R6UVL9_9ACTN</name>
<dbReference type="InterPro" id="IPR010432">
    <property type="entry name" value="RDD"/>
</dbReference>
<evidence type="ECO:0000256" key="5">
    <source>
        <dbReference type="ARBA" id="ARBA00023136"/>
    </source>
</evidence>
<proteinExistence type="predicted"/>
<keyword evidence="9" id="KW-1185">Reference proteome</keyword>
<feature type="transmembrane region" description="Helical" evidence="6">
    <location>
        <begin position="22"/>
        <end position="43"/>
    </location>
</feature>
<dbReference type="Pfam" id="PF06271">
    <property type="entry name" value="RDD"/>
    <property type="match status" value="1"/>
</dbReference>
<dbReference type="GO" id="GO:0005886">
    <property type="term" value="C:plasma membrane"/>
    <property type="evidence" value="ECO:0007669"/>
    <property type="project" value="UniProtKB-SubCell"/>
</dbReference>